<keyword evidence="4" id="KW-0804">Transcription</keyword>
<dbReference type="Gene3D" id="3.40.50.2300">
    <property type="match status" value="1"/>
</dbReference>
<keyword evidence="9" id="KW-1185">Reference proteome</keyword>
<evidence type="ECO:0000256" key="2">
    <source>
        <dbReference type="ARBA" id="ARBA00023015"/>
    </source>
</evidence>
<evidence type="ECO:0000256" key="5">
    <source>
        <dbReference type="PROSITE-ProRule" id="PRU00169"/>
    </source>
</evidence>
<evidence type="ECO:0000259" key="7">
    <source>
        <dbReference type="PROSITE" id="PS50110"/>
    </source>
</evidence>
<dbReference type="AlphaFoldDB" id="A0A4Y3KC26"/>
<feature type="modified residue" description="4-aspartylphosphate" evidence="5">
    <location>
        <position position="65"/>
    </location>
</feature>
<dbReference type="GO" id="GO:0000160">
    <property type="term" value="P:phosphorelay signal transduction system"/>
    <property type="evidence" value="ECO:0007669"/>
    <property type="project" value="InterPro"/>
</dbReference>
<dbReference type="Pfam" id="PF00072">
    <property type="entry name" value="Response_reg"/>
    <property type="match status" value="1"/>
</dbReference>
<dbReference type="Pfam" id="PF00196">
    <property type="entry name" value="GerE"/>
    <property type="match status" value="1"/>
</dbReference>
<dbReference type="InterPro" id="IPR011006">
    <property type="entry name" value="CheY-like_superfamily"/>
</dbReference>
<organism evidence="8 9">
    <name type="scientific">Cellulomonas uda</name>
    <dbReference type="NCBI Taxonomy" id="1714"/>
    <lineage>
        <taxon>Bacteria</taxon>
        <taxon>Bacillati</taxon>
        <taxon>Actinomycetota</taxon>
        <taxon>Actinomycetes</taxon>
        <taxon>Micrococcales</taxon>
        <taxon>Cellulomonadaceae</taxon>
        <taxon>Cellulomonas</taxon>
    </lineage>
</organism>
<dbReference type="CDD" id="cd17535">
    <property type="entry name" value="REC_NarL-like"/>
    <property type="match status" value="1"/>
</dbReference>
<keyword evidence="1 5" id="KW-0597">Phosphoprotein</keyword>
<dbReference type="PROSITE" id="PS50110">
    <property type="entry name" value="RESPONSE_REGULATORY"/>
    <property type="match status" value="1"/>
</dbReference>
<dbReference type="PANTHER" id="PTHR43214">
    <property type="entry name" value="TWO-COMPONENT RESPONSE REGULATOR"/>
    <property type="match status" value="1"/>
</dbReference>
<dbReference type="SMART" id="SM00421">
    <property type="entry name" value="HTH_LUXR"/>
    <property type="match status" value="1"/>
</dbReference>
<dbReference type="CDD" id="cd06170">
    <property type="entry name" value="LuxR_C_like"/>
    <property type="match status" value="1"/>
</dbReference>
<evidence type="ECO:0000256" key="4">
    <source>
        <dbReference type="ARBA" id="ARBA00023163"/>
    </source>
</evidence>
<name>A0A4Y3KC26_CELUD</name>
<dbReference type="InterPro" id="IPR039420">
    <property type="entry name" value="WalR-like"/>
</dbReference>
<dbReference type="GO" id="GO:0006355">
    <property type="term" value="P:regulation of DNA-templated transcription"/>
    <property type="evidence" value="ECO:0007669"/>
    <property type="project" value="InterPro"/>
</dbReference>
<dbReference type="InterPro" id="IPR058245">
    <property type="entry name" value="NreC/VraR/RcsB-like_REC"/>
</dbReference>
<dbReference type="SUPFAM" id="SSF46894">
    <property type="entry name" value="C-terminal effector domain of the bipartite response regulators"/>
    <property type="match status" value="1"/>
</dbReference>
<dbReference type="InterPro" id="IPR000792">
    <property type="entry name" value="Tscrpt_reg_LuxR_C"/>
</dbReference>
<evidence type="ECO:0000313" key="9">
    <source>
        <dbReference type="Proteomes" id="UP000315842"/>
    </source>
</evidence>
<dbReference type="PROSITE" id="PS50043">
    <property type="entry name" value="HTH_LUXR_2"/>
    <property type="match status" value="1"/>
</dbReference>
<dbReference type="SMART" id="SM00448">
    <property type="entry name" value="REC"/>
    <property type="match status" value="1"/>
</dbReference>
<dbReference type="InterPro" id="IPR001789">
    <property type="entry name" value="Sig_transdc_resp-reg_receiver"/>
</dbReference>
<accession>A0A4Y3KC26</accession>
<dbReference type="PROSITE" id="PS00622">
    <property type="entry name" value="HTH_LUXR_1"/>
    <property type="match status" value="1"/>
</dbReference>
<dbReference type="Proteomes" id="UP000315842">
    <property type="component" value="Unassembled WGS sequence"/>
</dbReference>
<keyword evidence="2" id="KW-0805">Transcription regulation</keyword>
<reference evidence="8 9" key="1">
    <citation type="submission" date="2019-06" db="EMBL/GenBank/DDBJ databases">
        <title>Whole genome shotgun sequence of Cellulomonas uda NBRC 3747.</title>
        <authorList>
            <person name="Hosoyama A."/>
            <person name="Uohara A."/>
            <person name="Ohji S."/>
            <person name="Ichikawa N."/>
        </authorList>
    </citation>
    <scope>NUCLEOTIDE SEQUENCE [LARGE SCALE GENOMIC DNA]</scope>
    <source>
        <strain evidence="8 9">NBRC 3747</strain>
    </source>
</reference>
<sequence length="218" mass="22603">MSTTSDEAAGTVLRVLVADDHPVVRSGIAGLLGVEPDIDVVGEAADGEEALVLAHALHPDLVLMDLRMPRLDGAGATARVVAELPGTHVLVLTTYETDADILRAVEAGATGYLLKDTPRAELVAGVRAAARGEAALSPSVARRLVQQVRGTGERLTARETQVLAAVARGLSNAAVGAELFISEATVKTHLLRVFAKLGVDDRTHAVTVAMSRGILPSA</sequence>
<dbReference type="EMBL" id="BJLP01000044">
    <property type="protein sequence ID" value="GEA82009.1"/>
    <property type="molecule type" value="Genomic_DNA"/>
</dbReference>
<dbReference type="RefSeq" id="WP_094180776.1">
    <property type="nucleotide sequence ID" value="NZ_BJLP01000044.1"/>
</dbReference>
<dbReference type="PANTHER" id="PTHR43214:SF24">
    <property type="entry name" value="TRANSCRIPTIONAL REGULATORY PROTEIN NARL-RELATED"/>
    <property type="match status" value="1"/>
</dbReference>
<evidence type="ECO:0000259" key="6">
    <source>
        <dbReference type="PROSITE" id="PS50043"/>
    </source>
</evidence>
<comment type="caution">
    <text evidence="8">The sequence shown here is derived from an EMBL/GenBank/DDBJ whole genome shotgun (WGS) entry which is preliminary data.</text>
</comment>
<evidence type="ECO:0000256" key="3">
    <source>
        <dbReference type="ARBA" id="ARBA00023125"/>
    </source>
</evidence>
<dbReference type="SUPFAM" id="SSF52172">
    <property type="entry name" value="CheY-like"/>
    <property type="match status" value="1"/>
</dbReference>
<dbReference type="GO" id="GO:0003677">
    <property type="term" value="F:DNA binding"/>
    <property type="evidence" value="ECO:0007669"/>
    <property type="project" value="UniProtKB-KW"/>
</dbReference>
<proteinExistence type="predicted"/>
<protein>
    <submittedName>
        <fullName evidence="8">DNA-binding response regulator</fullName>
    </submittedName>
</protein>
<keyword evidence="3 8" id="KW-0238">DNA-binding</keyword>
<evidence type="ECO:0000313" key="8">
    <source>
        <dbReference type="EMBL" id="GEA82009.1"/>
    </source>
</evidence>
<dbReference type="PRINTS" id="PR00038">
    <property type="entry name" value="HTHLUXR"/>
</dbReference>
<dbReference type="InterPro" id="IPR016032">
    <property type="entry name" value="Sig_transdc_resp-reg_C-effctor"/>
</dbReference>
<feature type="domain" description="HTH luxR-type" evidence="6">
    <location>
        <begin position="148"/>
        <end position="213"/>
    </location>
</feature>
<evidence type="ECO:0000256" key="1">
    <source>
        <dbReference type="ARBA" id="ARBA00022553"/>
    </source>
</evidence>
<feature type="domain" description="Response regulatory" evidence="7">
    <location>
        <begin position="14"/>
        <end position="130"/>
    </location>
</feature>
<gene>
    <name evidence="8" type="ORF">CUD01_24530</name>
</gene>